<dbReference type="RefSeq" id="WP_164307369.1">
    <property type="nucleotide sequence ID" value="NZ_BAABAD010000005.1"/>
</dbReference>
<dbReference type="NCBIfam" id="NF005909">
    <property type="entry name" value="PRK07890.1"/>
    <property type="match status" value="1"/>
</dbReference>
<name>A0ABR7W9Q6_9ACTN</name>
<organism evidence="1 2">
    <name type="scientific">Gordonia hankookensis</name>
    <dbReference type="NCBI Taxonomy" id="589403"/>
    <lineage>
        <taxon>Bacteria</taxon>
        <taxon>Bacillati</taxon>
        <taxon>Actinomycetota</taxon>
        <taxon>Actinomycetes</taxon>
        <taxon>Mycobacteriales</taxon>
        <taxon>Gordoniaceae</taxon>
        <taxon>Gordonia</taxon>
    </lineage>
</organism>
<keyword evidence="2" id="KW-1185">Reference proteome</keyword>
<evidence type="ECO:0000313" key="2">
    <source>
        <dbReference type="Proteomes" id="UP000602395"/>
    </source>
</evidence>
<dbReference type="SUPFAM" id="SSF51735">
    <property type="entry name" value="NAD(P)-binding Rossmann-fold domains"/>
    <property type="match status" value="1"/>
</dbReference>
<dbReference type="InterPro" id="IPR002347">
    <property type="entry name" value="SDR_fam"/>
</dbReference>
<accession>A0ABR7W9Q6</accession>
<reference evidence="1 2" key="1">
    <citation type="submission" date="2020-09" db="EMBL/GenBank/DDBJ databases">
        <title>Novel species in genus Gordonia.</title>
        <authorList>
            <person name="Zhang G."/>
        </authorList>
    </citation>
    <scope>NUCLEOTIDE SEQUENCE [LARGE SCALE GENOMIC DNA]</scope>
    <source>
        <strain evidence="1 2">ON-33</strain>
    </source>
</reference>
<dbReference type="EMBL" id="JACWMS010000002">
    <property type="protein sequence ID" value="MBD1319539.1"/>
    <property type="molecule type" value="Genomic_DNA"/>
</dbReference>
<proteinExistence type="predicted"/>
<evidence type="ECO:0000313" key="1">
    <source>
        <dbReference type="EMBL" id="MBD1319539.1"/>
    </source>
</evidence>
<comment type="caution">
    <text evidence="1">The sequence shown here is derived from an EMBL/GenBank/DDBJ whole genome shotgun (WGS) entry which is preliminary data.</text>
</comment>
<dbReference type="InterPro" id="IPR036291">
    <property type="entry name" value="NAD(P)-bd_dom_sf"/>
</dbReference>
<dbReference type="PANTHER" id="PTHR43975">
    <property type="entry name" value="ZGC:101858"/>
    <property type="match status" value="1"/>
</dbReference>
<dbReference type="PANTHER" id="PTHR43975:SF2">
    <property type="entry name" value="EG:BACR7A4.14 PROTEIN-RELATED"/>
    <property type="match status" value="1"/>
</dbReference>
<dbReference type="Pfam" id="PF13561">
    <property type="entry name" value="adh_short_C2"/>
    <property type="match status" value="1"/>
</dbReference>
<dbReference type="PRINTS" id="PR00080">
    <property type="entry name" value="SDRFAMILY"/>
</dbReference>
<gene>
    <name evidence="1" type="ORF">IDF66_08060</name>
</gene>
<dbReference type="PRINTS" id="PR00081">
    <property type="entry name" value="GDHRDH"/>
</dbReference>
<sequence length="265" mass="28095">MTSSVSGGLLADKVVVVSGVGPGLGRSICLRAAAAGAKVVLAARTESRLKEVAAEVDDAGGTSFVVPTDITDDDAVNGLVAATIGEFGRVDVVVNNAFALPSMKPLARTDFDHITASLDLTVLGTLRVIKAFTDPLAETDGAFVNINSMVIRHSEPRYGSYKLAKSAMLAMSQTLATELGDKGIRINTVAPGYIWDDQLKWYFGEVAKKYGITQEQVYEQTASKSDLKRLPEPDEIAEAVVFLASPMASAITGHTLDVNCGEYHD</sequence>
<dbReference type="Gene3D" id="3.40.50.720">
    <property type="entry name" value="NAD(P)-binding Rossmann-like Domain"/>
    <property type="match status" value="1"/>
</dbReference>
<protein>
    <submittedName>
        <fullName evidence="1">SDR family oxidoreductase</fullName>
    </submittedName>
</protein>
<dbReference type="Proteomes" id="UP000602395">
    <property type="component" value="Unassembled WGS sequence"/>
</dbReference>
<dbReference type="CDD" id="cd05233">
    <property type="entry name" value="SDR_c"/>
    <property type="match status" value="1"/>
</dbReference>